<accession>A0A0F3IN94</accession>
<name>A0A0F3IN94_9PROT</name>
<proteinExistence type="predicted"/>
<feature type="non-terminal residue" evidence="1">
    <location>
        <position position="1"/>
    </location>
</feature>
<dbReference type="PATRIC" id="fig|552518.3.peg.4204"/>
<dbReference type="EMBL" id="LAJY01000731">
    <property type="protein sequence ID" value="KJV08191.1"/>
    <property type="molecule type" value="Genomic_DNA"/>
</dbReference>
<evidence type="ECO:0000313" key="2">
    <source>
        <dbReference type="Proteomes" id="UP000033774"/>
    </source>
</evidence>
<evidence type="ECO:0008006" key="3">
    <source>
        <dbReference type="Google" id="ProtNLM"/>
    </source>
</evidence>
<protein>
    <recommendedName>
        <fullName evidence="3">Phage tail tape measure protein domain-containing protein</fullName>
    </recommendedName>
</protein>
<dbReference type="Proteomes" id="UP000033774">
    <property type="component" value="Unassembled WGS sequence"/>
</dbReference>
<keyword evidence="2" id="KW-1185">Reference proteome</keyword>
<reference evidence="1 2" key="1">
    <citation type="submission" date="2015-03" db="EMBL/GenBank/DDBJ databases">
        <title>Draft genome sequence of Elstera litoralis.</title>
        <authorList>
            <person name="Rahalkar M.C."/>
            <person name="Dhakephalkar P.K."/>
            <person name="Pore S.D."/>
            <person name="Arora P."/>
            <person name="Kapse N.G."/>
            <person name="Pandit P.S."/>
        </authorList>
    </citation>
    <scope>NUCLEOTIDE SEQUENCE [LARGE SCALE GENOMIC DNA]</scope>
    <source>
        <strain evidence="1 2">Dia-1</strain>
    </source>
</reference>
<organism evidence="1 2">
    <name type="scientific">Elstera litoralis</name>
    <dbReference type="NCBI Taxonomy" id="552518"/>
    <lineage>
        <taxon>Bacteria</taxon>
        <taxon>Pseudomonadati</taxon>
        <taxon>Pseudomonadota</taxon>
        <taxon>Alphaproteobacteria</taxon>
        <taxon>Rhodospirillales</taxon>
        <taxon>Rhodospirillaceae</taxon>
        <taxon>Elstera</taxon>
    </lineage>
</organism>
<gene>
    <name evidence="1" type="ORF">VZ95_19385</name>
</gene>
<evidence type="ECO:0000313" key="1">
    <source>
        <dbReference type="EMBL" id="KJV08191.1"/>
    </source>
</evidence>
<feature type="non-terminal residue" evidence="1">
    <location>
        <position position="312"/>
    </location>
</feature>
<dbReference type="AlphaFoldDB" id="A0A0F3IN94"/>
<sequence>TAYSFDPTDLGELVSTAVGRTNVKPTHHQQVPLILAQTAKDADVTPKQLRSGLPRFQDSVQGFGLKGIDSLVEFGSLAVTAKEYAGDWTERNGLIVDFFRKLKAGRLQDNRSIAEIMAEAVKKGESPAQAALTAMAAEKDGGQASLAKIFGQGTRNQDFAQYLLEKRADIAESGFALKNGSERDVSEAYSLRRNSASGGVDEAGRSGDRLALSLTQGLVPAIEQATRALTDWTNDLSGKARSNPELTTALVGTGLAGLAAIYGGYKAKQGADAVRGWFGKGTKEGGALSLDSLLSGGKANPLPVYVVNLPGM</sequence>
<dbReference type="RefSeq" id="WP_045777325.1">
    <property type="nucleotide sequence ID" value="NZ_LAJY01000731.1"/>
</dbReference>
<comment type="caution">
    <text evidence="1">The sequence shown here is derived from an EMBL/GenBank/DDBJ whole genome shotgun (WGS) entry which is preliminary data.</text>
</comment>